<comment type="caution">
    <text evidence="4">The sequence shown here is derived from an EMBL/GenBank/DDBJ whole genome shotgun (WGS) entry which is preliminary data.</text>
</comment>
<evidence type="ECO:0000313" key="4">
    <source>
        <dbReference type="EMBL" id="KAK9676355.1"/>
    </source>
</evidence>
<name>A0AAW1HIX0_SAPOF</name>
<evidence type="ECO:0000256" key="1">
    <source>
        <dbReference type="ARBA" id="ARBA00022737"/>
    </source>
</evidence>
<dbReference type="InterPro" id="IPR032675">
    <property type="entry name" value="LRR_dom_sf"/>
</dbReference>
<dbReference type="SUPFAM" id="SSF52047">
    <property type="entry name" value="RNI-like"/>
    <property type="match status" value="1"/>
</dbReference>
<dbReference type="Pfam" id="PF23598">
    <property type="entry name" value="LRR_14"/>
    <property type="match status" value="1"/>
</dbReference>
<dbReference type="PANTHER" id="PTHR47186:SF54">
    <property type="entry name" value="DISEASE RESISTANCE RPP13-LIKE PROTEIN 4"/>
    <property type="match status" value="1"/>
</dbReference>
<sequence>MSTTTLFSSLMSHGKTLALLLRDPTNKLKTVDNIPEAVDRVINDLLAVLERDRAEFSTEECFTNVVQKIEWCLHRFTDFDPQNASLYRDLATKVGKFLTTKQPVTYNNNDNNNNNSNSSNNNNVIYNNDNNLQDFNVSEAYDRLTKSQKWLLFFFYMHPGGAELKIKDFLIYWYMFDEVADDFPIDYESLEQKCKICIRMLVEMKFINVVAATARGDRIRNRKVGLRYQMSNGIRFKLKEEGVRFIKRNSMSLMGREILSNVNAVKLNAKTLNWLSNSSISVLNLGNWNGDPTKYIVVEDMEALKNVLSSRTTIKFLSLKGISGIVELPNVVYKHKLLIALDLSGCPNLESLTEGIHALKYLLFLDLSECYLLDHIPRGISQLSELRVLKGFIITQAAVAGSMLRNPLPSSALLSDLSPLKKLRKLTIRTREMNFPTSSDLRILCELQSLTHLKITWAGTSSTSHRLDADAASKFPCKITKFEMEAATESTATQLLELIVRQKDPIPLKNLYIRGGHLRKLVPDIECKILRLQYLPSLEINCYEMMRSFPNLHRLEMSMDVIYSLLRQSFKIATSSHDRDIVWKPSLTSRVPSIE</sequence>
<evidence type="ECO:0000256" key="2">
    <source>
        <dbReference type="SAM" id="MobiDB-lite"/>
    </source>
</evidence>
<feature type="domain" description="Disease resistance R13L4/SHOC-2-like LRR" evidence="3">
    <location>
        <begin position="310"/>
        <end position="558"/>
    </location>
</feature>
<evidence type="ECO:0000313" key="5">
    <source>
        <dbReference type="Proteomes" id="UP001443914"/>
    </source>
</evidence>
<evidence type="ECO:0000259" key="3">
    <source>
        <dbReference type="Pfam" id="PF23598"/>
    </source>
</evidence>
<dbReference type="AlphaFoldDB" id="A0AAW1HIX0"/>
<dbReference type="InterPro" id="IPR055414">
    <property type="entry name" value="LRR_R13L4/SHOC2-like"/>
</dbReference>
<feature type="compositionally biased region" description="Low complexity" evidence="2">
    <location>
        <begin position="106"/>
        <end position="123"/>
    </location>
</feature>
<dbReference type="EMBL" id="JBDFQZ010000011">
    <property type="protein sequence ID" value="KAK9676355.1"/>
    <property type="molecule type" value="Genomic_DNA"/>
</dbReference>
<dbReference type="Gene3D" id="3.80.10.10">
    <property type="entry name" value="Ribonuclease Inhibitor"/>
    <property type="match status" value="1"/>
</dbReference>
<proteinExistence type="predicted"/>
<accession>A0AAW1HIX0</accession>
<keyword evidence="5" id="KW-1185">Reference proteome</keyword>
<dbReference type="PANTHER" id="PTHR47186">
    <property type="entry name" value="LEUCINE-RICH REPEAT-CONTAINING PROTEIN 57"/>
    <property type="match status" value="1"/>
</dbReference>
<gene>
    <name evidence="4" type="ORF">RND81_11G071600</name>
</gene>
<protein>
    <recommendedName>
        <fullName evidence="3">Disease resistance R13L4/SHOC-2-like LRR domain-containing protein</fullName>
    </recommendedName>
</protein>
<feature type="region of interest" description="Disordered" evidence="2">
    <location>
        <begin position="104"/>
        <end position="123"/>
    </location>
</feature>
<dbReference type="Proteomes" id="UP001443914">
    <property type="component" value="Unassembled WGS sequence"/>
</dbReference>
<keyword evidence="1" id="KW-0677">Repeat</keyword>
<reference evidence="4" key="1">
    <citation type="submission" date="2024-03" db="EMBL/GenBank/DDBJ databases">
        <title>WGS assembly of Saponaria officinalis var. Norfolk2.</title>
        <authorList>
            <person name="Jenkins J."/>
            <person name="Shu S."/>
            <person name="Grimwood J."/>
            <person name="Barry K."/>
            <person name="Goodstein D."/>
            <person name="Schmutz J."/>
            <person name="Leebens-Mack J."/>
            <person name="Osbourn A."/>
        </authorList>
    </citation>
    <scope>NUCLEOTIDE SEQUENCE [LARGE SCALE GENOMIC DNA]</scope>
    <source>
        <strain evidence="4">JIC</strain>
    </source>
</reference>
<organism evidence="4 5">
    <name type="scientific">Saponaria officinalis</name>
    <name type="common">Common soapwort</name>
    <name type="synonym">Lychnis saponaria</name>
    <dbReference type="NCBI Taxonomy" id="3572"/>
    <lineage>
        <taxon>Eukaryota</taxon>
        <taxon>Viridiplantae</taxon>
        <taxon>Streptophyta</taxon>
        <taxon>Embryophyta</taxon>
        <taxon>Tracheophyta</taxon>
        <taxon>Spermatophyta</taxon>
        <taxon>Magnoliopsida</taxon>
        <taxon>eudicotyledons</taxon>
        <taxon>Gunneridae</taxon>
        <taxon>Pentapetalae</taxon>
        <taxon>Caryophyllales</taxon>
        <taxon>Caryophyllaceae</taxon>
        <taxon>Caryophylleae</taxon>
        <taxon>Saponaria</taxon>
    </lineage>
</organism>